<sequence length="99" mass="10999">MNVALPRLLKSAYRKDPIVSLLITVGIIDALIGGFDDSWSLFAFGLGTAGLTLAWRFWKIQQNRPLPKEEKATTQLYLPSRSSSSALPMLSIQKKQPPQ</sequence>
<accession>A0A2A2TQQ2</accession>
<evidence type="ECO:0000313" key="3">
    <source>
        <dbReference type="Proteomes" id="UP000218238"/>
    </source>
</evidence>
<evidence type="ECO:0000256" key="1">
    <source>
        <dbReference type="SAM" id="Phobius"/>
    </source>
</evidence>
<organism evidence="2 3">
    <name type="scientific">Brunnivagina elsteri CCALA 953</name>
    <dbReference type="NCBI Taxonomy" id="987040"/>
    <lineage>
        <taxon>Bacteria</taxon>
        <taxon>Bacillati</taxon>
        <taxon>Cyanobacteriota</taxon>
        <taxon>Cyanophyceae</taxon>
        <taxon>Nostocales</taxon>
        <taxon>Calotrichaceae</taxon>
        <taxon>Brunnivagina</taxon>
    </lineage>
</organism>
<evidence type="ECO:0000313" key="2">
    <source>
        <dbReference type="EMBL" id="PAX60755.1"/>
    </source>
</evidence>
<name>A0A2A2TQQ2_9CYAN</name>
<dbReference type="Proteomes" id="UP000218238">
    <property type="component" value="Unassembled WGS sequence"/>
</dbReference>
<dbReference type="EMBL" id="NTFS01000001">
    <property type="protein sequence ID" value="PAX60755.1"/>
    <property type="molecule type" value="Genomic_DNA"/>
</dbReference>
<protein>
    <submittedName>
        <fullName evidence="2">Uncharacterized protein</fullName>
    </submittedName>
</protein>
<keyword evidence="1" id="KW-0812">Transmembrane</keyword>
<keyword evidence="3" id="KW-1185">Reference proteome</keyword>
<proteinExistence type="predicted"/>
<dbReference type="RefSeq" id="WP_095719734.1">
    <property type="nucleotide sequence ID" value="NZ_NTFS01000001.1"/>
</dbReference>
<keyword evidence="1" id="KW-1133">Transmembrane helix</keyword>
<dbReference type="AlphaFoldDB" id="A0A2A2TQQ2"/>
<feature type="transmembrane region" description="Helical" evidence="1">
    <location>
        <begin position="41"/>
        <end position="58"/>
    </location>
</feature>
<gene>
    <name evidence="2" type="ORF">CK510_00130</name>
</gene>
<keyword evidence="1" id="KW-0472">Membrane</keyword>
<comment type="caution">
    <text evidence="2">The sequence shown here is derived from an EMBL/GenBank/DDBJ whole genome shotgun (WGS) entry which is preliminary data.</text>
</comment>
<dbReference type="OrthoDB" id="465742at2"/>
<reference evidence="2 3" key="1">
    <citation type="submission" date="2017-08" db="EMBL/GenBank/DDBJ databases">
        <title>Draft genome sequence of filamentous cyanobacterium Calothrix elsteri CCALA 953.</title>
        <authorList>
            <person name="Gagunashvili A.N."/>
            <person name="Elster J."/>
            <person name="Andresson O.S."/>
        </authorList>
    </citation>
    <scope>NUCLEOTIDE SEQUENCE [LARGE SCALE GENOMIC DNA]</scope>
    <source>
        <strain evidence="2 3">CCALA 953</strain>
    </source>
</reference>
<feature type="transmembrane region" description="Helical" evidence="1">
    <location>
        <begin position="17"/>
        <end position="35"/>
    </location>
</feature>